<protein>
    <submittedName>
        <fullName evidence="2">VOC family protein</fullName>
    </submittedName>
</protein>
<keyword evidence="3" id="KW-1185">Reference proteome</keyword>
<accession>A0A4R1B991</accession>
<name>A0A4R1B991_9BACT</name>
<proteinExistence type="predicted"/>
<dbReference type="CDD" id="cd06588">
    <property type="entry name" value="PhnB_like"/>
    <property type="match status" value="1"/>
</dbReference>
<dbReference type="AlphaFoldDB" id="A0A4R1B991"/>
<dbReference type="Proteomes" id="UP000295334">
    <property type="component" value="Unassembled WGS sequence"/>
</dbReference>
<evidence type="ECO:0000313" key="2">
    <source>
        <dbReference type="EMBL" id="TCJ13373.1"/>
    </source>
</evidence>
<comment type="caution">
    <text evidence="2">The sequence shown here is derived from an EMBL/GenBank/DDBJ whole genome shotgun (WGS) entry which is preliminary data.</text>
</comment>
<evidence type="ECO:0000313" key="3">
    <source>
        <dbReference type="Proteomes" id="UP000295334"/>
    </source>
</evidence>
<dbReference type="InterPro" id="IPR029068">
    <property type="entry name" value="Glyas_Bleomycin-R_OHBP_Dase"/>
</dbReference>
<dbReference type="Pfam" id="PF06983">
    <property type="entry name" value="3-dmu-9_3-mt"/>
    <property type="match status" value="1"/>
</dbReference>
<dbReference type="PANTHER" id="PTHR33990:SF1">
    <property type="entry name" value="PROTEIN YJDN"/>
    <property type="match status" value="1"/>
</dbReference>
<dbReference type="SUPFAM" id="SSF54593">
    <property type="entry name" value="Glyoxalase/Bleomycin resistance protein/Dihydroxybiphenyl dioxygenase"/>
    <property type="match status" value="1"/>
</dbReference>
<sequence length="139" mass="15494">MQTHAIPYLNFNGQAREALEFYKNCFGGELQLLEVGASPMAERFPAEAHGRIMHGQLNNGAFVLMASDMFPGPYATGNNFSVMVACATEEECRRFFEKISEGGNVFDSLKIQFWGALFGVVTDRFGVRWNIGWDPKSAN</sequence>
<dbReference type="Gene3D" id="3.10.180.10">
    <property type="entry name" value="2,3-Dihydroxybiphenyl 1,2-Dioxygenase, domain 1"/>
    <property type="match status" value="1"/>
</dbReference>
<gene>
    <name evidence="2" type="ORF">EPD60_13370</name>
</gene>
<dbReference type="OrthoDB" id="9795306at2"/>
<dbReference type="InterPro" id="IPR028973">
    <property type="entry name" value="PhnB-like"/>
</dbReference>
<dbReference type="RefSeq" id="WP_131450029.1">
    <property type="nucleotide sequence ID" value="NZ_SJZI01000046.1"/>
</dbReference>
<reference evidence="2 3" key="1">
    <citation type="submission" date="2019-03" db="EMBL/GenBank/DDBJ databases">
        <authorList>
            <person name="Kim M.K.M."/>
        </authorList>
    </citation>
    <scope>NUCLEOTIDE SEQUENCE [LARGE SCALE GENOMIC DNA]</scope>
    <source>
        <strain evidence="2 3">17J68-12</strain>
    </source>
</reference>
<evidence type="ECO:0000259" key="1">
    <source>
        <dbReference type="Pfam" id="PF06983"/>
    </source>
</evidence>
<organism evidence="2 3">
    <name type="scientific">Flaviaesturariibacter flavus</name>
    <dbReference type="NCBI Taxonomy" id="2502780"/>
    <lineage>
        <taxon>Bacteria</taxon>
        <taxon>Pseudomonadati</taxon>
        <taxon>Bacteroidota</taxon>
        <taxon>Chitinophagia</taxon>
        <taxon>Chitinophagales</taxon>
        <taxon>Chitinophagaceae</taxon>
        <taxon>Flaviaestuariibacter</taxon>
    </lineage>
</organism>
<dbReference type="PANTHER" id="PTHR33990">
    <property type="entry name" value="PROTEIN YJDN-RELATED"/>
    <property type="match status" value="1"/>
</dbReference>
<feature type="domain" description="PhnB-like" evidence="1">
    <location>
        <begin position="5"/>
        <end position="131"/>
    </location>
</feature>
<dbReference type="EMBL" id="SJZI01000046">
    <property type="protein sequence ID" value="TCJ13373.1"/>
    <property type="molecule type" value="Genomic_DNA"/>
</dbReference>